<reference evidence="1" key="1">
    <citation type="submission" date="2021-03" db="EMBL/GenBank/DDBJ databases">
        <authorList>
            <person name="Jaffe A."/>
        </authorList>
    </citation>
    <scope>NUCLEOTIDE SEQUENCE</scope>
    <source>
        <strain evidence="1">RIFCSPLOWO2_01_FULL_AR10_48_17</strain>
    </source>
</reference>
<dbReference type="Proteomes" id="UP000675968">
    <property type="component" value="Unassembled WGS sequence"/>
</dbReference>
<sequence>MKKNQLPRTQKFDVIVRGEDLITRLNRGGYSVKTQSYGDYRMLPTAKNNA</sequence>
<organism evidence="1 2">
    <name type="scientific">Candidatus Iainarchaeum sp</name>
    <dbReference type="NCBI Taxonomy" id="3101447"/>
    <lineage>
        <taxon>Archaea</taxon>
        <taxon>Candidatus Iainarchaeota</taxon>
        <taxon>Candidatus Iainarchaeia</taxon>
        <taxon>Candidatus Iainarchaeales</taxon>
        <taxon>Candidatus Iainarchaeaceae</taxon>
        <taxon>Candidatus Iainarchaeum</taxon>
    </lineage>
</organism>
<accession>A0A8T4L5Z9</accession>
<name>A0A8T4L5Z9_9ARCH</name>
<dbReference type="EMBL" id="JAGVWC010000008">
    <property type="protein sequence ID" value="MBS3061292.1"/>
    <property type="molecule type" value="Genomic_DNA"/>
</dbReference>
<evidence type="ECO:0000313" key="2">
    <source>
        <dbReference type="Proteomes" id="UP000675968"/>
    </source>
</evidence>
<comment type="caution">
    <text evidence="1">The sequence shown here is derived from an EMBL/GenBank/DDBJ whole genome shotgun (WGS) entry which is preliminary data.</text>
</comment>
<gene>
    <name evidence="1" type="ORF">J4215_01780</name>
</gene>
<dbReference type="AlphaFoldDB" id="A0A8T4L5Z9"/>
<proteinExistence type="predicted"/>
<reference evidence="1" key="2">
    <citation type="submission" date="2021-05" db="EMBL/GenBank/DDBJ databases">
        <title>Protein family content uncovers lineage relationships and bacterial pathway maintenance mechanisms in DPANN archaea.</title>
        <authorList>
            <person name="Castelle C.J."/>
            <person name="Meheust R."/>
            <person name="Jaffe A.L."/>
            <person name="Seitz K."/>
            <person name="Gong X."/>
            <person name="Baker B.J."/>
            <person name="Banfield J.F."/>
        </authorList>
    </citation>
    <scope>NUCLEOTIDE SEQUENCE</scope>
    <source>
        <strain evidence="1">RIFCSPLOWO2_01_FULL_AR10_48_17</strain>
    </source>
</reference>
<protein>
    <submittedName>
        <fullName evidence="1">Uncharacterized protein</fullName>
    </submittedName>
</protein>
<evidence type="ECO:0000313" key="1">
    <source>
        <dbReference type="EMBL" id="MBS3061292.1"/>
    </source>
</evidence>